<name>A0A4Z1GIJ9_9HELO</name>
<accession>A0A4Z1GIJ9</accession>
<feature type="coiled-coil region" evidence="1">
    <location>
        <begin position="36"/>
        <end position="77"/>
    </location>
</feature>
<evidence type="ECO:0000256" key="1">
    <source>
        <dbReference type="SAM" id="Coils"/>
    </source>
</evidence>
<evidence type="ECO:0000313" key="2">
    <source>
        <dbReference type="EMBL" id="TGO33823.1"/>
    </source>
</evidence>
<dbReference type="EMBL" id="PQXK01000225">
    <property type="protein sequence ID" value="TGO33823.1"/>
    <property type="molecule type" value="Genomic_DNA"/>
</dbReference>
<dbReference type="Proteomes" id="UP000297814">
    <property type="component" value="Unassembled WGS sequence"/>
</dbReference>
<reference evidence="2 3" key="1">
    <citation type="submission" date="2017-12" db="EMBL/GenBank/DDBJ databases">
        <title>Comparative genomics of Botrytis spp.</title>
        <authorList>
            <person name="Valero-Jimenez C.A."/>
            <person name="Tapia P."/>
            <person name="Veloso J."/>
            <person name="Silva-Moreno E."/>
            <person name="Staats M."/>
            <person name="Valdes J.H."/>
            <person name="Van Kan J.A.L."/>
        </authorList>
    </citation>
    <scope>NUCLEOTIDE SEQUENCE [LARGE SCALE GENOMIC DNA]</scope>
    <source>
        <strain evidence="2 3">Bh0001</strain>
    </source>
</reference>
<keyword evidence="1" id="KW-0175">Coiled coil</keyword>
<proteinExistence type="predicted"/>
<protein>
    <submittedName>
        <fullName evidence="2">Uncharacterized protein</fullName>
    </submittedName>
</protein>
<dbReference type="AlphaFoldDB" id="A0A4Z1GIJ9"/>
<sequence>MKPKNNQVACKNAGQMSGSQVLKAVAQQSAQSTNTIAQTQHAIREHQKQIEDFQIKIQKHVQQVAALRKEEQALLKEQTLFEVEKIQHELCDGDKGNKQRKVEEEKHKNMMAKQTLAHEILYEGEF</sequence>
<organism evidence="2 3">
    <name type="scientific">Botrytis hyacinthi</name>
    <dbReference type="NCBI Taxonomy" id="278943"/>
    <lineage>
        <taxon>Eukaryota</taxon>
        <taxon>Fungi</taxon>
        <taxon>Dikarya</taxon>
        <taxon>Ascomycota</taxon>
        <taxon>Pezizomycotina</taxon>
        <taxon>Leotiomycetes</taxon>
        <taxon>Helotiales</taxon>
        <taxon>Sclerotiniaceae</taxon>
        <taxon>Botrytis</taxon>
    </lineage>
</organism>
<evidence type="ECO:0000313" key="3">
    <source>
        <dbReference type="Proteomes" id="UP000297814"/>
    </source>
</evidence>
<keyword evidence="3" id="KW-1185">Reference proteome</keyword>
<gene>
    <name evidence="2" type="ORF">BHYA_0225g00060</name>
</gene>
<comment type="caution">
    <text evidence="2">The sequence shown here is derived from an EMBL/GenBank/DDBJ whole genome shotgun (WGS) entry which is preliminary data.</text>
</comment>